<name>A0ACA9S005_9GLOM</name>
<accession>A0ACA9S005</accession>
<gene>
    <name evidence="1" type="ORF">RPERSI_LOCUS25292</name>
</gene>
<keyword evidence="2" id="KW-1185">Reference proteome</keyword>
<dbReference type="EMBL" id="CAJVQC010083183">
    <property type="protein sequence ID" value="CAG8820127.1"/>
    <property type="molecule type" value="Genomic_DNA"/>
</dbReference>
<protein>
    <submittedName>
        <fullName evidence="1">21495_t:CDS:1</fullName>
    </submittedName>
</protein>
<evidence type="ECO:0000313" key="1">
    <source>
        <dbReference type="EMBL" id="CAG8820127.1"/>
    </source>
</evidence>
<proteinExistence type="predicted"/>
<comment type="caution">
    <text evidence="1">The sequence shown here is derived from an EMBL/GenBank/DDBJ whole genome shotgun (WGS) entry which is preliminary data.</text>
</comment>
<sequence>MSSDPSSSLQSQNSSDNSNATLPAKKTVRKIKKRRATNVARNSFVHHFYEEDLDLRTAQ</sequence>
<evidence type="ECO:0000313" key="2">
    <source>
        <dbReference type="Proteomes" id="UP000789920"/>
    </source>
</evidence>
<reference evidence="1" key="1">
    <citation type="submission" date="2021-06" db="EMBL/GenBank/DDBJ databases">
        <authorList>
            <person name="Kallberg Y."/>
            <person name="Tangrot J."/>
            <person name="Rosling A."/>
        </authorList>
    </citation>
    <scope>NUCLEOTIDE SEQUENCE</scope>
    <source>
        <strain evidence="1">MA461A</strain>
    </source>
</reference>
<organism evidence="1 2">
    <name type="scientific">Racocetra persica</name>
    <dbReference type="NCBI Taxonomy" id="160502"/>
    <lineage>
        <taxon>Eukaryota</taxon>
        <taxon>Fungi</taxon>
        <taxon>Fungi incertae sedis</taxon>
        <taxon>Mucoromycota</taxon>
        <taxon>Glomeromycotina</taxon>
        <taxon>Glomeromycetes</taxon>
        <taxon>Diversisporales</taxon>
        <taxon>Gigasporaceae</taxon>
        <taxon>Racocetra</taxon>
    </lineage>
</organism>
<feature type="non-terminal residue" evidence="1">
    <location>
        <position position="59"/>
    </location>
</feature>
<dbReference type="Proteomes" id="UP000789920">
    <property type="component" value="Unassembled WGS sequence"/>
</dbReference>